<keyword evidence="3" id="KW-0067">ATP-binding</keyword>
<dbReference type="InterPro" id="IPR051782">
    <property type="entry name" value="ABC_Transporter_VariousFunc"/>
</dbReference>
<dbReference type="PROSITE" id="PS00211">
    <property type="entry name" value="ABC_TRANSPORTER_1"/>
    <property type="match status" value="1"/>
</dbReference>
<dbReference type="SUPFAM" id="SSF52540">
    <property type="entry name" value="P-loop containing nucleoside triphosphate hydrolases"/>
    <property type="match status" value="1"/>
</dbReference>
<dbReference type="InterPro" id="IPR017871">
    <property type="entry name" value="ABC_transporter-like_CS"/>
</dbReference>
<name>Q01S74_SOLUE</name>
<dbReference type="EMBL" id="CP000473">
    <property type="protein sequence ID" value="ABJ87496.1"/>
    <property type="molecule type" value="Genomic_DNA"/>
</dbReference>
<dbReference type="Gene3D" id="3.40.50.300">
    <property type="entry name" value="P-loop containing nucleotide triphosphate hydrolases"/>
    <property type="match status" value="1"/>
</dbReference>
<feature type="domain" description="ABC transporter" evidence="4">
    <location>
        <begin position="2"/>
        <end position="232"/>
    </location>
</feature>
<dbReference type="PANTHER" id="PTHR42939:SF1">
    <property type="entry name" value="ABC TRANSPORTER ATP-BINDING PROTEIN ALBC-RELATED"/>
    <property type="match status" value="1"/>
</dbReference>
<dbReference type="SMART" id="SM00382">
    <property type="entry name" value="AAA"/>
    <property type="match status" value="1"/>
</dbReference>
<dbReference type="CDD" id="cd03230">
    <property type="entry name" value="ABC_DR_subfamily_A"/>
    <property type="match status" value="1"/>
</dbReference>
<dbReference type="AlphaFoldDB" id="Q01S74"/>
<dbReference type="HOGENOM" id="CLU_000604_1_2_0"/>
<dbReference type="PROSITE" id="PS50893">
    <property type="entry name" value="ABC_TRANSPORTER_2"/>
    <property type="match status" value="1"/>
</dbReference>
<dbReference type="KEGG" id="sus:Acid_6574"/>
<dbReference type="eggNOG" id="COG1131">
    <property type="taxonomic scope" value="Bacteria"/>
</dbReference>
<evidence type="ECO:0000313" key="5">
    <source>
        <dbReference type="EMBL" id="ABJ87496.1"/>
    </source>
</evidence>
<evidence type="ECO:0000259" key="4">
    <source>
        <dbReference type="PROSITE" id="PS50893"/>
    </source>
</evidence>
<dbReference type="InterPro" id="IPR003593">
    <property type="entry name" value="AAA+_ATPase"/>
</dbReference>
<evidence type="ECO:0000256" key="2">
    <source>
        <dbReference type="ARBA" id="ARBA00022741"/>
    </source>
</evidence>
<dbReference type="InterPro" id="IPR027417">
    <property type="entry name" value="P-loop_NTPase"/>
</dbReference>
<dbReference type="GO" id="GO:0016887">
    <property type="term" value="F:ATP hydrolysis activity"/>
    <property type="evidence" value="ECO:0007669"/>
    <property type="project" value="InterPro"/>
</dbReference>
<dbReference type="InParanoid" id="Q01S74"/>
<dbReference type="Pfam" id="PF00005">
    <property type="entry name" value="ABC_tran"/>
    <property type="match status" value="1"/>
</dbReference>
<dbReference type="InterPro" id="IPR003439">
    <property type="entry name" value="ABC_transporter-like_ATP-bd"/>
</dbReference>
<keyword evidence="2" id="KW-0547">Nucleotide-binding</keyword>
<organism evidence="5">
    <name type="scientific">Solibacter usitatus (strain Ellin6076)</name>
    <dbReference type="NCBI Taxonomy" id="234267"/>
    <lineage>
        <taxon>Bacteria</taxon>
        <taxon>Pseudomonadati</taxon>
        <taxon>Acidobacteriota</taxon>
        <taxon>Terriglobia</taxon>
        <taxon>Bryobacterales</taxon>
        <taxon>Solibacteraceae</taxon>
        <taxon>Candidatus Solibacter</taxon>
    </lineage>
</organism>
<evidence type="ECO:0000256" key="3">
    <source>
        <dbReference type="ARBA" id="ARBA00022840"/>
    </source>
</evidence>
<dbReference type="PANTHER" id="PTHR42939">
    <property type="entry name" value="ABC TRANSPORTER ATP-BINDING PROTEIN ALBC-RELATED"/>
    <property type="match status" value="1"/>
</dbReference>
<protein>
    <submittedName>
        <fullName evidence="5">ABC transporter related</fullName>
    </submittedName>
</protein>
<keyword evidence="1" id="KW-0813">Transport</keyword>
<proteinExistence type="predicted"/>
<dbReference type="STRING" id="234267.Acid_6574"/>
<reference evidence="5" key="1">
    <citation type="submission" date="2006-10" db="EMBL/GenBank/DDBJ databases">
        <title>Complete sequence of Solibacter usitatus Ellin6076.</title>
        <authorList>
            <consortium name="US DOE Joint Genome Institute"/>
            <person name="Copeland A."/>
            <person name="Lucas S."/>
            <person name="Lapidus A."/>
            <person name="Barry K."/>
            <person name="Detter J.C."/>
            <person name="Glavina del Rio T."/>
            <person name="Hammon N."/>
            <person name="Israni S."/>
            <person name="Dalin E."/>
            <person name="Tice H."/>
            <person name="Pitluck S."/>
            <person name="Thompson L.S."/>
            <person name="Brettin T."/>
            <person name="Bruce D."/>
            <person name="Han C."/>
            <person name="Tapia R."/>
            <person name="Gilna P."/>
            <person name="Schmutz J."/>
            <person name="Larimer F."/>
            <person name="Land M."/>
            <person name="Hauser L."/>
            <person name="Kyrpides N."/>
            <person name="Mikhailova N."/>
            <person name="Janssen P.H."/>
            <person name="Kuske C.R."/>
            <person name="Richardson P."/>
        </authorList>
    </citation>
    <scope>NUCLEOTIDE SEQUENCE</scope>
    <source>
        <strain evidence="5">Ellin6076</strain>
    </source>
</reference>
<dbReference type="GO" id="GO:0005524">
    <property type="term" value="F:ATP binding"/>
    <property type="evidence" value="ECO:0007669"/>
    <property type="project" value="UniProtKB-KW"/>
</dbReference>
<accession>Q01S74</accession>
<gene>
    <name evidence="5" type="ordered locus">Acid_6574</name>
</gene>
<evidence type="ECO:0000256" key="1">
    <source>
        <dbReference type="ARBA" id="ARBA00022448"/>
    </source>
</evidence>
<sequence length="254" mass="28316">MLEVREITKEYNRRAVVDHVSFTIGRGEVLGYLGPNGSGKSTTVRMLTGLLDPTSGEVLYGGRPIREDLIAYKRVLGYVPEEPFLYPYLSGREYLQLAARLRCLPERAACEKIDALLQLFSMYEHRFSTIGSYSKGMKQKILLAAALLHNPELIIFDEPLSGLDVTAALVFRNLISGLAREGKMILYSSHVLEVVEKVSRRVLILRRGKVVAHDSVEHLRALLSSPSLEDVFAQVAVQEDTEKLAGDMISVIRG</sequence>
<dbReference type="OrthoDB" id="9804819at2"/>